<reference evidence="2" key="1">
    <citation type="journal article" date="2022" name="Proc. Natl. Acad. Sci. U.S.A.">
        <title>Identification of the Bartonella autotransporter CFA as a protective antigen and hypervariable target of neutralizing antibodies in mice.</title>
        <authorList>
            <person name="Siewert L.K."/>
            <person name="Korotaev A."/>
            <person name="Sedzicki J."/>
            <person name="Fromm K."/>
            <person name="Pinschewer D.D."/>
            <person name="Dehio C."/>
        </authorList>
    </citation>
    <scope>NUCLEOTIDE SEQUENCE</scope>
    <source>
        <strain evidence="2">IBS296</strain>
    </source>
</reference>
<feature type="transmembrane region" description="Helical" evidence="1">
    <location>
        <begin position="122"/>
        <end position="151"/>
    </location>
</feature>
<dbReference type="EMBL" id="CP083444">
    <property type="protein sequence ID" value="USP02273.1"/>
    <property type="molecule type" value="Genomic_DNA"/>
</dbReference>
<name>A0A9Q9DM05_BARTA</name>
<dbReference type="AlphaFoldDB" id="A0A9Q9DM05"/>
<protein>
    <submittedName>
        <fullName evidence="2">Uncharacterized protein</fullName>
    </submittedName>
</protein>
<sequence length="179" mass="20345">MTIDKTQHESFQKQGERAFVSQGALDKESKLLFFKKWMALSMGDTVIIFCLAVILLVTVGAISYINPLDFFHVLSKEQLQAMSQETIQNSFIENFKKFFGGEGLLSGAHMEKMWRAAGWNGVFAFICLIPNTIFGYLVGLFPGIFVLHIMLNRALKEMFQELEKSLLKKSFEQSDKSVN</sequence>
<evidence type="ECO:0000256" key="1">
    <source>
        <dbReference type="SAM" id="Phobius"/>
    </source>
</evidence>
<dbReference type="RefSeq" id="WP_078692006.1">
    <property type="nucleotide sequence ID" value="NZ_CADDYG010000001.1"/>
</dbReference>
<evidence type="ECO:0000313" key="2">
    <source>
        <dbReference type="EMBL" id="USP02273.1"/>
    </source>
</evidence>
<proteinExistence type="predicted"/>
<keyword evidence="1" id="KW-0472">Membrane</keyword>
<feature type="transmembrane region" description="Helical" evidence="1">
    <location>
        <begin position="37"/>
        <end position="65"/>
    </location>
</feature>
<dbReference type="KEGG" id="btay:LAJ60_05175"/>
<accession>A0A9Q9DM05</accession>
<organism evidence="2 3">
    <name type="scientific">Bartonella taylorii</name>
    <dbReference type="NCBI Taxonomy" id="33046"/>
    <lineage>
        <taxon>Bacteria</taxon>
        <taxon>Pseudomonadati</taxon>
        <taxon>Pseudomonadota</taxon>
        <taxon>Alphaproteobacteria</taxon>
        <taxon>Hyphomicrobiales</taxon>
        <taxon>Bartonellaceae</taxon>
        <taxon>Bartonella</taxon>
    </lineage>
</organism>
<evidence type="ECO:0000313" key="3">
    <source>
        <dbReference type="Proteomes" id="UP001056980"/>
    </source>
</evidence>
<gene>
    <name evidence="2" type="ORF">LAJ60_05175</name>
</gene>
<keyword evidence="1" id="KW-0812">Transmembrane</keyword>
<keyword evidence="1" id="KW-1133">Transmembrane helix</keyword>
<dbReference type="Proteomes" id="UP001056980">
    <property type="component" value="Chromosome"/>
</dbReference>